<reference evidence="2" key="2">
    <citation type="journal article" date="2013" name="Appl. Environ. Microbiol.">
        <title>Genetic analysis of capsular polysaccharide synthesis gene clusters from all serotypes of Streptococcus suis: potential mechanisms for generation of capsular variation.</title>
        <authorList>
            <person name="Okura M."/>
            <person name="Takamatsu D."/>
            <person name="Maruyama F."/>
            <person name="Nozawa T."/>
            <person name="Nakagawa I."/>
            <person name="Osaki M."/>
            <person name="Sekizaki T."/>
            <person name="Gottschalk M."/>
            <person name="Kumagai Y."/>
            <person name="Hamada S."/>
        </authorList>
    </citation>
    <scope>NUCLEOTIDE SEQUENCE</scope>
    <source>
        <strain evidence="2">89-3576-3</strain>
    </source>
</reference>
<organism evidence="1">
    <name type="scientific">Streptococcus suis</name>
    <dbReference type="NCBI Taxonomy" id="1307"/>
    <lineage>
        <taxon>Bacteria</taxon>
        <taxon>Bacillati</taxon>
        <taxon>Bacillota</taxon>
        <taxon>Bacilli</taxon>
        <taxon>Lactobacillales</taxon>
        <taxon>Streptococcaceae</taxon>
        <taxon>Streptococcus</taxon>
    </lineage>
</organism>
<dbReference type="SUPFAM" id="SSF51161">
    <property type="entry name" value="Trimeric LpxA-like enzymes"/>
    <property type="match status" value="1"/>
</dbReference>
<protein>
    <submittedName>
        <fullName evidence="1">Cps25L</fullName>
    </submittedName>
    <submittedName>
        <fullName evidence="2">Putative acyltransferase</fullName>
    </submittedName>
</protein>
<keyword evidence="2" id="KW-0012">Acyltransferase</keyword>
<dbReference type="GO" id="GO:0016746">
    <property type="term" value="F:acyltransferase activity"/>
    <property type="evidence" value="ECO:0007669"/>
    <property type="project" value="UniProtKB-KW"/>
</dbReference>
<dbReference type="AlphaFoldDB" id="G8DUB9"/>
<name>G8DUB9_STRSU</name>
<evidence type="ECO:0000313" key="2">
    <source>
        <dbReference type="EMBL" id="FAA01094.1"/>
    </source>
</evidence>
<proteinExistence type="predicted"/>
<sequence length="172" mass="19391">MDNQFFYEYTKIRRLKLWLINDHWIYINKYLKYLRKEEKYYKKSNWCYKLLEIYYARKKNILGSKLGFLIPPNSLGENVTLWHHGSIIINGDAQIGDGCILHGSNCIGNNGKDLGAPKLGNNVDVGFGVVIIGDIFIADNVKIAAGAVVTKSCYTQGATLVGVPAREIEFKG</sequence>
<dbReference type="Gene3D" id="2.160.10.10">
    <property type="entry name" value="Hexapeptide repeat proteins"/>
    <property type="match status" value="1"/>
</dbReference>
<gene>
    <name evidence="1" type="primary">cps25L</name>
</gene>
<dbReference type="RefSeq" id="WP_024395935.1">
    <property type="nucleotide sequence ID" value="NZ_CEDO01000103.1"/>
</dbReference>
<accession>G8DUB9</accession>
<evidence type="ECO:0000313" key="1">
    <source>
        <dbReference type="EMBL" id="AEH57620.1"/>
    </source>
</evidence>
<dbReference type="EMBL" id="BR001011">
    <property type="protein sequence ID" value="FAA01094.1"/>
    <property type="molecule type" value="Genomic_DNA"/>
</dbReference>
<reference evidence="1" key="1">
    <citation type="journal article" date="2011" name="FEMS Microbiol. Lett.">
        <title>Genetic analysis of the capsular polysaccharide synthesis locus in 15 Streptococcus suis serotypes.</title>
        <authorList>
            <person name="Wang K."/>
            <person name="Fan W."/>
            <person name="Cai L."/>
            <person name="Huang B."/>
            <person name="Lu C."/>
        </authorList>
    </citation>
    <scope>NUCLEOTIDE SEQUENCE</scope>
    <source>
        <strain evidence="1">89-3576-3</strain>
    </source>
</reference>
<dbReference type="InterPro" id="IPR011004">
    <property type="entry name" value="Trimer_LpxA-like_sf"/>
</dbReference>
<dbReference type="EMBL" id="JF273656">
    <property type="protein sequence ID" value="AEH57620.1"/>
    <property type="molecule type" value="Genomic_DNA"/>
</dbReference>
<dbReference type="PANTHER" id="PTHR42811">
    <property type="entry name" value="SERINE ACETYLTRANSFERASE"/>
    <property type="match status" value="1"/>
</dbReference>
<keyword evidence="2" id="KW-0808">Transferase</keyword>